<dbReference type="EMBL" id="CAJHUC010001226">
    <property type="protein sequence ID" value="CAD7700332.1"/>
    <property type="molecule type" value="Genomic_DNA"/>
</dbReference>
<organism evidence="2 3">
    <name type="scientific">Ostreobium quekettii</name>
    <dbReference type="NCBI Taxonomy" id="121088"/>
    <lineage>
        <taxon>Eukaryota</taxon>
        <taxon>Viridiplantae</taxon>
        <taxon>Chlorophyta</taxon>
        <taxon>core chlorophytes</taxon>
        <taxon>Ulvophyceae</taxon>
        <taxon>TCBD clade</taxon>
        <taxon>Bryopsidales</taxon>
        <taxon>Ostreobineae</taxon>
        <taxon>Ostreobiaceae</taxon>
        <taxon>Ostreobium</taxon>
    </lineage>
</organism>
<keyword evidence="3" id="KW-1185">Reference proteome</keyword>
<comment type="caution">
    <text evidence="2">The sequence shown here is derived from an EMBL/GenBank/DDBJ whole genome shotgun (WGS) entry which is preliminary data.</text>
</comment>
<protein>
    <submittedName>
        <fullName evidence="2">Uncharacterized protein</fullName>
    </submittedName>
</protein>
<accession>A0A8S1J2S7</accession>
<feature type="compositionally biased region" description="Polar residues" evidence="1">
    <location>
        <begin position="137"/>
        <end position="154"/>
    </location>
</feature>
<name>A0A8S1J2S7_9CHLO</name>
<evidence type="ECO:0000313" key="2">
    <source>
        <dbReference type="EMBL" id="CAD7700332.1"/>
    </source>
</evidence>
<sequence>MSAATALRRGAAAIPSLGARQELGTLADRLLSCASAGPSHAEPIKNLVSICVRGWARGLGSGGCIGRGRAGASGLLARARGAVPGGWAGGSAGGVAVDRRGRTALPSFARQLVRGLSSKPPRKGWEKFYPKGKPQRSKGNQSKGVHMPPTTQRN</sequence>
<evidence type="ECO:0000256" key="1">
    <source>
        <dbReference type="SAM" id="MobiDB-lite"/>
    </source>
</evidence>
<gene>
    <name evidence="2" type="ORF">OSTQU699_LOCUS5691</name>
</gene>
<feature type="region of interest" description="Disordered" evidence="1">
    <location>
        <begin position="115"/>
        <end position="154"/>
    </location>
</feature>
<dbReference type="Proteomes" id="UP000708148">
    <property type="component" value="Unassembled WGS sequence"/>
</dbReference>
<dbReference type="AlphaFoldDB" id="A0A8S1J2S7"/>
<reference evidence="2" key="1">
    <citation type="submission" date="2020-12" db="EMBL/GenBank/DDBJ databases">
        <authorList>
            <person name="Iha C."/>
        </authorList>
    </citation>
    <scope>NUCLEOTIDE SEQUENCE</scope>
</reference>
<proteinExistence type="predicted"/>
<evidence type="ECO:0000313" key="3">
    <source>
        <dbReference type="Proteomes" id="UP000708148"/>
    </source>
</evidence>